<dbReference type="PANTHER" id="PTHR22589:SF16">
    <property type="entry name" value="CARNITINE O-PALMITOYLTRANSFERASE 2, MITOCHONDRIAL"/>
    <property type="match status" value="1"/>
</dbReference>
<accession>A0A8K0DL96</accession>
<dbReference type="Pfam" id="PF00755">
    <property type="entry name" value="Carn_acyltransf"/>
    <property type="match status" value="1"/>
</dbReference>
<dbReference type="Proteomes" id="UP000801492">
    <property type="component" value="Unassembled WGS sequence"/>
</dbReference>
<evidence type="ECO:0000256" key="2">
    <source>
        <dbReference type="ARBA" id="ARBA00005232"/>
    </source>
</evidence>
<dbReference type="PROSITE" id="PS00440">
    <property type="entry name" value="ACYLTRANSF_C_2"/>
    <property type="match status" value="1"/>
</dbReference>
<dbReference type="InterPro" id="IPR000542">
    <property type="entry name" value="Carn_acyl_trans"/>
</dbReference>
<dbReference type="EMBL" id="VTPC01000547">
    <property type="protein sequence ID" value="KAF2905392.1"/>
    <property type="molecule type" value="Genomic_DNA"/>
</dbReference>
<dbReference type="SUPFAM" id="SSF52777">
    <property type="entry name" value="CoA-dependent acyltransferases"/>
    <property type="match status" value="2"/>
</dbReference>
<keyword evidence="7 10" id="KW-0012">Acyltransferase</keyword>
<evidence type="ECO:0000256" key="1">
    <source>
        <dbReference type="ARBA" id="ARBA00005005"/>
    </source>
</evidence>
<protein>
    <recommendedName>
        <fullName evidence="11">Choline/carnitine acyltransferase domain-containing protein</fullName>
    </recommendedName>
</protein>
<organism evidence="12 13">
    <name type="scientific">Ignelater luminosus</name>
    <name type="common">Cucubano</name>
    <name type="synonym">Pyrophorus luminosus</name>
    <dbReference type="NCBI Taxonomy" id="2038154"/>
    <lineage>
        <taxon>Eukaryota</taxon>
        <taxon>Metazoa</taxon>
        <taxon>Ecdysozoa</taxon>
        <taxon>Arthropoda</taxon>
        <taxon>Hexapoda</taxon>
        <taxon>Insecta</taxon>
        <taxon>Pterygota</taxon>
        <taxon>Neoptera</taxon>
        <taxon>Endopterygota</taxon>
        <taxon>Coleoptera</taxon>
        <taxon>Polyphaga</taxon>
        <taxon>Elateriformia</taxon>
        <taxon>Elateroidea</taxon>
        <taxon>Elateridae</taxon>
        <taxon>Agrypninae</taxon>
        <taxon>Pyrophorini</taxon>
        <taxon>Ignelater</taxon>
    </lineage>
</organism>
<dbReference type="Gene3D" id="1.10.275.20">
    <property type="entry name" value="Choline/Carnitine o-acyltransferase"/>
    <property type="match status" value="1"/>
</dbReference>
<dbReference type="InterPro" id="IPR039551">
    <property type="entry name" value="Cho/carn_acyl_trans"/>
</dbReference>
<dbReference type="Gene3D" id="3.30.559.70">
    <property type="entry name" value="Choline/Carnitine o-acyltransferase, domain 2"/>
    <property type="match status" value="1"/>
</dbReference>
<evidence type="ECO:0000256" key="5">
    <source>
        <dbReference type="ARBA" id="ARBA00022832"/>
    </source>
</evidence>
<proteinExistence type="inferred from homology"/>
<dbReference type="InterPro" id="IPR042231">
    <property type="entry name" value="Cho/carn_acyl_trans_2"/>
</dbReference>
<dbReference type="GO" id="GO:0005739">
    <property type="term" value="C:mitochondrion"/>
    <property type="evidence" value="ECO:0007669"/>
    <property type="project" value="TreeGrafter"/>
</dbReference>
<dbReference type="InterPro" id="IPR023213">
    <property type="entry name" value="CAT-like_dom_sf"/>
</dbReference>
<dbReference type="InterPro" id="IPR042572">
    <property type="entry name" value="Carn_acyl_trans_N"/>
</dbReference>
<comment type="pathway">
    <text evidence="1">Lipid metabolism; fatty acid beta-oxidation.</text>
</comment>
<keyword evidence="5" id="KW-0276">Fatty acid metabolism</keyword>
<gene>
    <name evidence="12" type="ORF">ILUMI_00781</name>
</gene>
<evidence type="ECO:0000256" key="8">
    <source>
        <dbReference type="ARBA" id="ARBA00048999"/>
    </source>
</evidence>
<reference evidence="12" key="1">
    <citation type="submission" date="2019-08" db="EMBL/GenBank/DDBJ databases">
        <title>The genome of the North American firefly Photinus pyralis.</title>
        <authorList>
            <consortium name="Photinus pyralis genome working group"/>
            <person name="Fallon T.R."/>
            <person name="Sander Lower S.E."/>
            <person name="Weng J.-K."/>
        </authorList>
    </citation>
    <scope>NUCLEOTIDE SEQUENCE</scope>
    <source>
        <strain evidence="12">TRF0915ILg1</strain>
        <tissue evidence="12">Whole body</tissue>
    </source>
</reference>
<feature type="domain" description="Choline/carnitine acyltransferase" evidence="11">
    <location>
        <begin position="45"/>
        <end position="634"/>
    </location>
</feature>
<feature type="active site" description="Proton acceptor" evidence="9">
    <location>
        <position position="367"/>
    </location>
</feature>
<comment type="similarity">
    <text evidence="2 10">Belongs to the carnitine/choline acetyltransferase family.</text>
</comment>
<name>A0A8K0DL96_IGNLU</name>
<evidence type="ECO:0000313" key="13">
    <source>
        <dbReference type="Proteomes" id="UP000801492"/>
    </source>
</evidence>
<evidence type="ECO:0000259" key="11">
    <source>
        <dbReference type="Pfam" id="PF00755"/>
    </source>
</evidence>
<evidence type="ECO:0000313" key="12">
    <source>
        <dbReference type="EMBL" id="KAF2905392.1"/>
    </source>
</evidence>
<keyword evidence="6" id="KW-0443">Lipid metabolism</keyword>
<evidence type="ECO:0000256" key="4">
    <source>
        <dbReference type="ARBA" id="ARBA00022679"/>
    </source>
</evidence>
<dbReference type="GO" id="GO:0006635">
    <property type="term" value="P:fatty acid beta-oxidation"/>
    <property type="evidence" value="ECO:0007669"/>
    <property type="project" value="UniProtKB-UniPathway"/>
</dbReference>
<dbReference type="FunFam" id="1.10.275.20:FF:000001">
    <property type="entry name" value="carnitine O-palmitoyltransferase 2, mitochondrial"/>
    <property type="match status" value="1"/>
</dbReference>
<dbReference type="UniPathway" id="UPA00659"/>
<evidence type="ECO:0000256" key="9">
    <source>
        <dbReference type="PIRSR" id="PIRSR600542-1"/>
    </source>
</evidence>
<dbReference type="OrthoDB" id="240216at2759"/>
<keyword evidence="4 10" id="KW-0808">Transferase</keyword>
<dbReference type="PANTHER" id="PTHR22589">
    <property type="entry name" value="CARNITINE O-ACYLTRANSFERASE"/>
    <property type="match status" value="1"/>
</dbReference>
<sequence>MFSSKSYWTILHTSKRFKHWHSIESQYWQRSKIPMMHFQPSLPRLPVPKLEATCDRYLAAQRPILADEAFKKTQNYVTQFKDSIGKELQELLIQKDKRNKHTSYICEPWFDMYLRDRKSLPINYNPVLVFVNDERPEYNNQLVKATNMLISSLRFYKSLKDGILEPEVFHMNAKKSDTERFRNICSKVPSALSWYAAYMLFNAYPLDMSQYHSLFNSTRIPKVGKDVIYQNAKARHVLVQHNGNFYTFDVIDENGYILPPEKLLANLKTILDDTTAPSEFPLGILTTLKRNEWADLREHFTSLGNEKSINLIDSALINICFDDVKIGEDPIVLCRNYIHGDGIDRWFDKSFSLIVTKDGVAGLNFEHSWGDGVAVLRYFQDIHKDTLTNPTVHPDTKPYNDEPNSVRKLEFNMDDKMKSAIKNAIKGYKSIYESLDFNVVLFDGLGRNLCKKHRLSPDAIMQLGFQVAYHKLTGKCTASYESCSTAAFKHGRTETIRPCTSATKAYSEAINSKQPPSNTELKNLISQCSKVHGQLTKEAAMGQGFDRHLFALRLLANATNKDNPAIFEDSAYQAINYNIISTSTLASPSVWAGGFGPVVSDGLGISYSMIDDAVRVLVTSYSGSNGQDYAAALRKSYEELSTVLKTSN</sequence>
<comment type="caution">
    <text evidence="12">The sequence shown here is derived from an EMBL/GenBank/DDBJ whole genome shotgun (WGS) entry which is preliminary data.</text>
</comment>
<dbReference type="AlphaFoldDB" id="A0A8K0DL96"/>
<keyword evidence="13" id="KW-1185">Reference proteome</keyword>
<evidence type="ECO:0000256" key="6">
    <source>
        <dbReference type="ARBA" id="ARBA00023098"/>
    </source>
</evidence>
<dbReference type="GO" id="GO:0004095">
    <property type="term" value="F:carnitine O-palmitoyltransferase activity"/>
    <property type="evidence" value="ECO:0007669"/>
    <property type="project" value="TreeGrafter"/>
</dbReference>
<keyword evidence="3" id="KW-0813">Transport</keyword>
<dbReference type="Gene3D" id="3.30.559.10">
    <property type="entry name" value="Chloramphenicol acetyltransferase-like domain"/>
    <property type="match status" value="1"/>
</dbReference>
<evidence type="ECO:0000256" key="7">
    <source>
        <dbReference type="ARBA" id="ARBA00023315"/>
    </source>
</evidence>
<evidence type="ECO:0000256" key="3">
    <source>
        <dbReference type="ARBA" id="ARBA00022448"/>
    </source>
</evidence>
<comment type="catalytic activity">
    <reaction evidence="8">
        <text>4,8-dimethylnonanoyl-CoA + (R)-carnitine = O-4,8-dimethylnonanoyl-(R)-carnitine + CoA</text>
        <dbReference type="Rhea" id="RHEA:44860"/>
        <dbReference type="ChEBI" id="CHEBI:16347"/>
        <dbReference type="ChEBI" id="CHEBI:57287"/>
        <dbReference type="ChEBI" id="CHEBI:77061"/>
        <dbReference type="ChEBI" id="CHEBI:84654"/>
    </reaction>
</comment>
<evidence type="ECO:0000256" key="10">
    <source>
        <dbReference type="RuleBase" id="RU003801"/>
    </source>
</evidence>
<dbReference type="Gene3D" id="1.20.1280.180">
    <property type="match status" value="1"/>
</dbReference>